<dbReference type="AlphaFoldDB" id="A0A1B6MD12"/>
<gene>
    <name evidence="2" type="ORF">g.54198</name>
</gene>
<evidence type="ECO:0000313" key="2">
    <source>
        <dbReference type="EMBL" id="JAT33810.1"/>
    </source>
</evidence>
<feature type="non-terminal residue" evidence="2">
    <location>
        <position position="118"/>
    </location>
</feature>
<evidence type="ECO:0000256" key="1">
    <source>
        <dbReference type="SAM" id="MobiDB-lite"/>
    </source>
</evidence>
<feature type="compositionally biased region" description="Basic residues" evidence="1">
    <location>
        <begin position="1"/>
        <end position="11"/>
    </location>
</feature>
<sequence>MARYSTKKRKAVFSGVRKQDFQKRPCPSPRPGPSSGYSVSSPVSNKESSSKKKVSQHLDGYQAFENDNHVTDLINLHDLECLLSQIAVCAKCQNPLSISTGRRLGLSVNINITCNACT</sequence>
<name>A0A1B6MD12_9HEMI</name>
<protein>
    <submittedName>
        <fullName evidence="2">Uncharacterized protein</fullName>
    </submittedName>
</protein>
<proteinExistence type="predicted"/>
<feature type="compositionally biased region" description="Low complexity" evidence="1">
    <location>
        <begin position="33"/>
        <end position="47"/>
    </location>
</feature>
<organism evidence="2">
    <name type="scientific">Graphocephala atropunctata</name>
    <dbReference type="NCBI Taxonomy" id="36148"/>
    <lineage>
        <taxon>Eukaryota</taxon>
        <taxon>Metazoa</taxon>
        <taxon>Ecdysozoa</taxon>
        <taxon>Arthropoda</taxon>
        <taxon>Hexapoda</taxon>
        <taxon>Insecta</taxon>
        <taxon>Pterygota</taxon>
        <taxon>Neoptera</taxon>
        <taxon>Paraneoptera</taxon>
        <taxon>Hemiptera</taxon>
        <taxon>Auchenorrhyncha</taxon>
        <taxon>Membracoidea</taxon>
        <taxon>Cicadellidae</taxon>
        <taxon>Cicadellinae</taxon>
        <taxon>Cicadellini</taxon>
        <taxon>Graphocephala</taxon>
    </lineage>
</organism>
<feature type="region of interest" description="Disordered" evidence="1">
    <location>
        <begin position="1"/>
        <end position="56"/>
    </location>
</feature>
<reference evidence="2" key="1">
    <citation type="submission" date="2015-11" db="EMBL/GenBank/DDBJ databases">
        <title>De novo transcriptome assembly of four potential Pierce s Disease insect vectors from Arizona vineyards.</title>
        <authorList>
            <person name="Tassone E.E."/>
        </authorList>
    </citation>
    <scope>NUCLEOTIDE SEQUENCE</scope>
</reference>
<dbReference type="EMBL" id="GEBQ01006167">
    <property type="protein sequence ID" value="JAT33810.1"/>
    <property type="molecule type" value="Transcribed_RNA"/>
</dbReference>
<accession>A0A1B6MD12</accession>